<dbReference type="Gene3D" id="3.40.50.720">
    <property type="entry name" value="NAD(P)-binding Rossmann-like Domain"/>
    <property type="match status" value="1"/>
</dbReference>
<feature type="domain" description="NAD(P)-binding" evidence="1">
    <location>
        <begin position="6"/>
        <end position="181"/>
    </location>
</feature>
<dbReference type="Proteomes" id="UP001597483">
    <property type="component" value="Unassembled WGS sequence"/>
</dbReference>
<keyword evidence="3" id="KW-1185">Reference proteome</keyword>
<dbReference type="PANTHER" id="PTHR43162">
    <property type="match status" value="1"/>
</dbReference>
<protein>
    <submittedName>
        <fullName evidence="2">NAD(P)H-binding protein</fullName>
    </submittedName>
</protein>
<dbReference type="Pfam" id="PF13460">
    <property type="entry name" value="NAD_binding_10"/>
    <property type="match status" value="1"/>
</dbReference>
<evidence type="ECO:0000259" key="1">
    <source>
        <dbReference type="Pfam" id="PF13460"/>
    </source>
</evidence>
<sequence>MILVTGATGTVGGAVLARLSADGVPARALTRSPEKADLPPGTQVVGGDLGVPESLPPALDGIESVFLMSPGHCKALHDANLINAAVEAGVKRIVQLSSAGVAEADGSGQDNALAVWHRDAEDALRGSGLEWTILRPGEFMSNALAWAGSISADGTAATPAPDLVQAPIDPADIAAVAVEALCAYGHAGKTYDLSGPEQLSAAGQIAVLGEVLGRVIEVRRVSLAQHRSAMLRKHPEETVAGVLESLEQALARPGNVRAECVPTVSEVLGRSAATFREWAVRHAPAFS</sequence>
<dbReference type="InterPro" id="IPR036291">
    <property type="entry name" value="NAD(P)-bd_dom_sf"/>
</dbReference>
<dbReference type="EMBL" id="JBHUKS010000026">
    <property type="protein sequence ID" value="MFD2472121.1"/>
    <property type="molecule type" value="Genomic_DNA"/>
</dbReference>
<reference evidence="3" key="1">
    <citation type="journal article" date="2019" name="Int. J. Syst. Evol. Microbiol.">
        <title>The Global Catalogue of Microorganisms (GCM) 10K type strain sequencing project: providing services to taxonomists for standard genome sequencing and annotation.</title>
        <authorList>
            <consortium name="The Broad Institute Genomics Platform"/>
            <consortium name="The Broad Institute Genome Sequencing Center for Infectious Disease"/>
            <person name="Wu L."/>
            <person name="Ma J."/>
        </authorList>
    </citation>
    <scope>NUCLEOTIDE SEQUENCE [LARGE SCALE GENOMIC DNA]</scope>
    <source>
        <strain evidence="3">CGMCC 4.7641</strain>
    </source>
</reference>
<organism evidence="2 3">
    <name type="scientific">Amycolatopsis silviterrae</name>
    <dbReference type="NCBI Taxonomy" id="1656914"/>
    <lineage>
        <taxon>Bacteria</taxon>
        <taxon>Bacillati</taxon>
        <taxon>Actinomycetota</taxon>
        <taxon>Actinomycetes</taxon>
        <taxon>Pseudonocardiales</taxon>
        <taxon>Pseudonocardiaceae</taxon>
        <taxon>Amycolatopsis</taxon>
    </lineage>
</organism>
<evidence type="ECO:0000313" key="3">
    <source>
        <dbReference type="Proteomes" id="UP001597483"/>
    </source>
</evidence>
<dbReference type="InterPro" id="IPR051604">
    <property type="entry name" value="Ergot_Alk_Oxidoreductase"/>
</dbReference>
<dbReference type="InterPro" id="IPR016040">
    <property type="entry name" value="NAD(P)-bd_dom"/>
</dbReference>
<gene>
    <name evidence="2" type="ORF">ACFSVL_32320</name>
</gene>
<name>A0ABW5HFY2_9PSEU</name>
<dbReference type="Gene3D" id="3.90.25.10">
    <property type="entry name" value="UDP-galactose 4-epimerase, domain 1"/>
    <property type="match status" value="1"/>
</dbReference>
<accession>A0ABW5HFY2</accession>
<comment type="caution">
    <text evidence="2">The sequence shown here is derived from an EMBL/GenBank/DDBJ whole genome shotgun (WGS) entry which is preliminary data.</text>
</comment>
<dbReference type="RefSeq" id="WP_378309529.1">
    <property type="nucleotide sequence ID" value="NZ_JBHUKS010000026.1"/>
</dbReference>
<dbReference type="SUPFAM" id="SSF51735">
    <property type="entry name" value="NAD(P)-binding Rossmann-fold domains"/>
    <property type="match status" value="1"/>
</dbReference>
<proteinExistence type="predicted"/>
<evidence type="ECO:0000313" key="2">
    <source>
        <dbReference type="EMBL" id="MFD2472121.1"/>
    </source>
</evidence>
<dbReference type="PANTHER" id="PTHR43162:SF1">
    <property type="entry name" value="PRESTALK A DIFFERENTIATION PROTEIN A"/>
    <property type="match status" value="1"/>
</dbReference>